<evidence type="ECO:0000313" key="2">
    <source>
        <dbReference type="Proteomes" id="UP001497700"/>
    </source>
</evidence>
<name>A0ACB9YNG7_9PEZI</name>
<gene>
    <name evidence="1" type="ORF">F4820DRAFT_436124</name>
</gene>
<evidence type="ECO:0000313" key="1">
    <source>
        <dbReference type="EMBL" id="KAI4860688.1"/>
    </source>
</evidence>
<protein>
    <submittedName>
        <fullName evidence="1">NAD(P)-binding protein</fullName>
    </submittedName>
</protein>
<sequence>MSCPFLFITILVTSQEPKSDSSCTSFPVLNRINLIASLNMSQFSQIFPPCPKFTDKDIPDQIGKVFIVTGGTSGVGFEVSRILYEKNATVYIAARSEAKIHKSIREIKQRYPSSQGKLEALIIDLANLDTVQPAVEIFISREQRLDVLFNNAGVMGTKPDEKSAQGYELQMGTNTLGPFLFTGLLEPILLNTASHQSSSGDVRIVWVSSMLDVGTPKGGIVWDTHTDSPSVHSTMMANYMQSKAGITFLSHEFANKLGGNGIISTSLHPGMMKTELQRNMPTPVSAMMGVMFKGPTYGAFTELYAGFSSEIQSEQNGCYIIPWGRIGSVPQHMAPGMLSEEEGGTGLSKKFWGWCEATTSSYL</sequence>
<accession>A0ACB9YNG7</accession>
<dbReference type="EMBL" id="MU393577">
    <property type="protein sequence ID" value="KAI4860688.1"/>
    <property type="molecule type" value="Genomic_DNA"/>
</dbReference>
<comment type="caution">
    <text evidence="1">The sequence shown here is derived from an EMBL/GenBank/DDBJ whole genome shotgun (WGS) entry which is preliminary data.</text>
</comment>
<dbReference type="Proteomes" id="UP001497700">
    <property type="component" value="Unassembled WGS sequence"/>
</dbReference>
<organism evidence="1 2">
    <name type="scientific">Hypoxylon rubiginosum</name>
    <dbReference type="NCBI Taxonomy" id="110542"/>
    <lineage>
        <taxon>Eukaryota</taxon>
        <taxon>Fungi</taxon>
        <taxon>Dikarya</taxon>
        <taxon>Ascomycota</taxon>
        <taxon>Pezizomycotina</taxon>
        <taxon>Sordariomycetes</taxon>
        <taxon>Xylariomycetidae</taxon>
        <taxon>Xylariales</taxon>
        <taxon>Hypoxylaceae</taxon>
        <taxon>Hypoxylon</taxon>
    </lineage>
</organism>
<proteinExistence type="predicted"/>
<reference evidence="1 2" key="1">
    <citation type="journal article" date="2022" name="New Phytol.">
        <title>Ecological generalism drives hyperdiversity of secondary metabolite gene clusters in xylarialean endophytes.</title>
        <authorList>
            <person name="Franco M.E.E."/>
            <person name="Wisecaver J.H."/>
            <person name="Arnold A.E."/>
            <person name="Ju Y.M."/>
            <person name="Slot J.C."/>
            <person name="Ahrendt S."/>
            <person name="Moore L.P."/>
            <person name="Eastman K.E."/>
            <person name="Scott K."/>
            <person name="Konkel Z."/>
            <person name="Mondo S.J."/>
            <person name="Kuo A."/>
            <person name="Hayes R.D."/>
            <person name="Haridas S."/>
            <person name="Andreopoulos B."/>
            <person name="Riley R."/>
            <person name="LaButti K."/>
            <person name="Pangilinan J."/>
            <person name="Lipzen A."/>
            <person name="Amirebrahimi M."/>
            <person name="Yan J."/>
            <person name="Adam C."/>
            <person name="Keymanesh K."/>
            <person name="Ng V."/>
            <person name="Louie K."/>
            <person name="Northen T."/>
            <person name="Drula E."/>
            <person name="Henrissat B."/>
            <person name="Hsieh H.M."/>
            <person name="Youens-Clark K."/>
            <person name="Lutzoni F."/>
            <person name="Miadlikowska J."/>
            <person name="Eastwood D.C."/>
            <person name="Hamelin R.C."/>
            <person name="Grigoriev I.V."/>
            <person name="U'Ren J.M."/>
        </authorList>
    </citation>
    <scope>NUCLEOTIDE SEQUENCE [LARGE SCALE GENOMIC DNA]</scope>
    <source>
        <strain evidence="1 2">CBS 119005</strain>
    </source>
</reference>
<keyword evidence="2" id="KW-1185">Reference proteome</keyword>